<evidence type="ECO:0000313" key="1">
    <source>
        <dbReference type="EMBL" id="KAA8675607.1"/>
    </source>
</evidence>
<sequence length="71" mass="7392">MLGMNYVIPYAKHRTNTGSGAGVPLILKSKGLANGEGLYGDCFNLPIKQGGGVVERSRNGINAHEHAGGAR</sequence>
<gene>
    <name evidence="1" type="ORF">F4W18_13350</name>
</gene>
<name>A0A5M9NWW8_9VIBR</name>
<proteinExistence type="predicted"/>
<accession>A0A5M9NWW8</accession>
<dbReference type="Proteomes" id="UP000322521">
    <property type="component" value="Unassembled WGS sequence"/>
</dbReference>
<dbReference type="AlphaFoldDB" id="A0A5M9NWW8"/>
<comment type="caution">
    <text evidence="1">The sequence shown here is derived from an EMBL/GenBank/DDBJ whole genome shotgun (WGS) entry which is preliminary data.</text>
</comment>
<reference evidence="1 2" key="1">
    <citation type="submission" date="2019-09" db="EMBL/GenBank/DDBJ databases">
        <title>Draft genome sequence of various Type strains from the CCUG.</title>
        <authorList>
            <person name="Pineiro-Iglesias B."/>
            <person name="Tunovic T."/>
            <person name="Unosson C."/>
            <person name="Inganas E."/>
            <person name="Ohlen M."/>
            <person name="Cardew S."/>
            <person name="Jensie-Markopoulos S."/>
            <person name="Salva-Serra F."/>
            <person name="Jaen-Luchoro D."/>
            <person name="Karlsson R."/>
            <person name="Svensson-Stadler L."/>
            <person name="Chun J."/>
            <person name="Moore E."/>
        </authorList>
    </citation>
    <scope>NUCLEOTIDE SEQUENCE [LARGE SCALE GENOMIC DNA]</scope>
    <source>
        <strain evidence="1 2">CCUG 56969T</strain>
    </source>
</reference>
<protein>
    <submittedName>
        <fullName evidence="1">Uncharacterized protein</fullName>
    </submittedName>
</protein>
<dbReference type="EMBL" id="VXJS01000007">
    <property type="protein sequence ID" value="KAA8675607.1"/>
    <property type="molecule type" value="Genomic_DNA"/>
</dbReference>
<dbReference type="RefSeq" id="WP_150330748.1">
    <property type="nucleotide sequence ID" value="NZ_AP025494.1"/>
</dbReference>
<keyword evidence="2" id="KW-1185">Reference proteome</keyword>
<evidence type="ECO:0000313" key="2">
    <source>
        <dbReference type="Proteomes" id="UP000322521"/>
    </source>
</evidence>
<organism evidence="1 2">
    <name type="scientific">Vibrio gigantis</name>
    <dbReference type="NCBI Taxonomy" id="296199"/>
    <lineage>
        <taxon>Bacteria</taxon>
        <taxon>Pseudomonadati</taxon>
        <taxon>Pseudomonadota</taxon>
        <taxon>Gammaproteobacteria</taxon>
        <taxon>Vibrionales</taxon>
        <taxon>Vibrionaceae</taxon>
        <taxon>Vibrio</taxon>
    </lineage>
</organism>